<dbReference type="SUPFAM" id="SSF89095">
    <property type="entry name" value="GatB/YqeY motif"/>
    <property type="match status" value="1"/>
</dbReference>
<gene>
    <name evidence="11 13" type="primary">gatB</name>
    <name evidence="13" type="ORF">ACFPET_21495</name>
</gene>
<comment type="caution">
    <text evidence="13">The sequence shown here is derived from an EMBL/GenBank/DDBJ whole genome shotgun (WGS) entry which is preliminary data.</text>
</comment>
<dbReference type="PANTHER" id="PTHR11659">
    <property type="entry name" value="GLUTAMYL-TRNA GLN AMIDOTRANSFERASE SUBUNIT B MITOCHONDRIAL AND PROKARYOTIC PET112-RELATED"/>
    <property type="match status" value="1"/>
</dbReference>
<keyword evidence="7 11" id="KW-0648">Protein biosynthesis</keyword>
<dbReference type="InterPro" id="IPR003789">
    <property type="entry name" value="Asn/Gln_tRNA_amidoTrase-B-like"/>
</dbReference>
<accession>A0ABV8U4Q3</accession>
<comment type="subunit">
    <text evidence="2 11">Heterotrimer of A, B and C subunits.</text>
</comment>
<proteinExistence type="inferred from homology"/>
<dbReference type="EC" id="6.3.5.-" evidence="11"/>
<name>A0ABV8U4Q3_9ACTN</name>
<dbReference type="Gene3D" id="1.10.10.410">
    <property type="match status" value="1"/>
</dbReference>
<dbReference type="Pfam" id="PF02637">
    <property type="entry name" value="GatB_Yqey"/>
    <property type="match status" value="1"/>
</dbReference>
<sequence>MTALNKYETAVKDYEPVLGLETHVELGTNTKMFCGCTTVFGAEPNTQTCPVCLGLPGALPVANKTAIESTILIGLALNCRIAEWTRFARKNYFYPDMPKNFQTSQYEEPLCEDGYVEVSVDGKPYRVEIERVHLEEDTGKSLHVGGSTGRIHGATESLLDYNRAGIPLVEIVTKPVPGAGALAPEVARAYVTELRDILRSLNVSDVRMEQGSMRCDVNLSLNKPGEEWGTRTETKNVNSLRSVERSVRYEIRRQSALLDKGEKIHQETRHFQEATGETSPGRSKETATDYRYFPEPDLAVMEPSREWVESLRERLPELPSKRRARLQEEWGLSEKEMDSVNNAGALDLIGATVSAGAAPQSAVKWWLGELSRRANEAGLELDAMSVTPAQVAELQGMVDEGRLNDKLARQVIDGVLAGEGGPAEVASARGLEVVSDTGALEKAVDEAIAANAEVAEKIRGGAHQAAGVLIGQVMKATKGQADAKAVRELIIAKLS</sequence>
<dbReference type="InterPro" id="IPR004413">
    <property type="entry name" value="GatB"/>
</dbReference>
<evidence type="ECO:0000256" key="4">
    <source>
        <dbReference type="ARBA" id="ARBA00022598"/>
    </source>
</evidence>
<dbReference type="Pfam" id="PF02934">
    <property type="entry name" value="GatB_N"/>
    <property type="match status" value="1"/>
</dbReference>
<feature type="domain" description="Asn/Gln amidotransferase" evidence="12">
    <location>
        <begin position="347"/>
        <end position="494"/>
    </location>
</feature>
<dbReference type="InterPro" id="IPR017958">
    <property type="entry name" value="Gln-tRNA_amidoTrfase_suB_CS"/>
</dbReference>
<dbReference type="Proteomes" id="UP001595823">
    <property type="component" value="Unassembled WGS sequence"/>
</dbReference>
<evidence type="ECO:0000256" key="1">
    <source>
        <dbReference type="ARBA" id="ARBA00005306"/>
    </source>
</evidence>
<evidence type="ECO:0000256" key="6">
    <source>
        <dbReference type="ARBA" id="ARBA00022840"/>
    </source>
</evidence>
<organism evidence="13 14">
    <name type="scientific">Salininema proteolyticum</name>
    <dbReference type="NCBI Taxonomy" id="1607685"/>
    <lineage>
        <taxon>Bacteria</taxon>
        <taxon>Bacillati</taxon>
        <taxon>Actinomycetota</taxon>
        <taxon>Actinomycetes</taxon>
        <taxon>Glycomycetales</taxon>
        <taxon>Glycomycetaceae</taxon>
        <taxon>Salininema</taxon>
    </lineage>
</organism>
<keyword evidence="5 11" id="KW-0547">Nucleotide-binding</keyword>
<keyword evidence="4 11" id="KW-0436">Ligase</keyword>
<dbReference type="InterPro" id="IPR018027">
    <property type="entry name" value="Asn/Gln_amidotransferase"/>
</dbReference>
<evidence type="ECO:0000313" key="14">
    <source>
        <dbReference type="Proteomes" id="UP001595823"/>
    </source>
</evidence>
<dbReference type="EMBL" id="JBHSDK010000061">
    <property type="protein sequence ID" value="MFC4337774.1"/>
    <property type="molecule type" value="Genomic_DNA"/>
</dbReference>
<protein>
    <recommendedName>
        <fullName evidence="3 11">Aspartyl/glutamyl-tRNA(Asn/Gln) amidotransferase subunit B</fullName>
        <shortName evidence="11">Asp/Glu-ADT subunit B</shortName>
        <ecNumber evidence="11">6.3.5.-</ecNumber>
    </recommendedName>
</protein>
<comment type="similarity">
    <text evidence="1 11">Belongs to the GatB/GatE family. GatB subfamily.</text>
</comment>
<dbReference type="NCBIfam" id="TIGR00133">
    <property type="entry name" value="gatB"/>
    <property type="match status" value="1"/>
</dbReference>
<evidence type="ECO:0000256" key="2">
    <source>
        <dbReference type="ARBA" id="ARBA00011123"/>
    </source>
</evidence>
<evidence type="ECO:0000256" key="5">
    <source>
        <dbReference type="ARBA" id="ARBA00022741"/>
    </source>
</evidence>
<evidence type="ECO:0000256" key="10">
    <source>
        <dbReference type="ARBA" id="ARBA00047913"/>
    </source>
</evidence>
<comment type="catalytic activity">
    <reaction evidence="9 11">
        <text>L-aspartyl-tRNA(Asn) + L-glutamine + ATP + H2O = L-asparaginyl-tRNA(Asn) + L-glutamate + ADP + phosphate + 2 H(+)</text>
        <dbReference type="Rhea" id="RHEA:14513"/>
        <dbReference type="Rhea" id="RHEA-COMP:9674"/>
        <dbReference type="Rhea" id="RHEA-COMP:9677"/>
        <dbReference type="ChEBI" id="CHEBI:15377"/>
        <dbReference type="ChEBI" id="CHEBI:15378"/>
        <dbReference type="ChEBI" id="CHEBI:29985"/>
        <dbReference type="ChEBI" id="CHEBI:30616"/>
        <dbReference type="ChEBI" id="CHEBI:43474"/>
        <dbReference type="ChEBI" id="CHEBI:58359"/>
        <dbReference type="ChEBI" id="CHEBI:78515"/>
        <dbReference type="ChEBI" id="CHEBI:78516"/>
        <dbReference type="ChEBI" id="CHEBI:456216"/>
    </reaction>
</comment>
<evidence type="ECO:0000256" key="11">
    <source>
        <dbReference type="HAMAP-Rule" id="MF_00121"/>
    </source>
</evidence>
<reference evidence="14" key="1">
    <citation type="journal article" date="2019" name="Int. J. Syst. Evol. Microbiol.">
        <title>The Global Catalogue of Microorganisms (GCM) 10K type strain sequencing project: providing services to taxonomists for standard genome sequencing and annotation.</title>
        <authorList>
            <consortium name="The Broad Institute Genomics Platform"/>
            <consortium name="The Broad Institute Genome Sequencing Center for Infectious Disease"/>
            <person name="Wu L."/>
            <person name="Ma J."/>
        </authorList>
    </citation>
    <scope>NUCLEOTIDE SEQUENCE [LARGE SCALE GENOMIC DNA]</scope>
    <source>
        <strain evidence="14">IBRC-M 10908</strain>
    </source>
</reference>
<dbReference type="NCBIfam" id="NF004013">
    <property type="entry name" value="PRK05477.1-3"/>
    <property type="match status" value="1"/>
</dbReference>
<comment type="function">
    <text evidence="8 11">Allows the formation of correctly charged Asn-tRNA(Asn) or Gln-tRNA(Gln) through the transamidation of misacylated Asp-tRNA(Asn) or Glu-tRNA(Gln) in organisms which lack either or both of asparaginyl-tRNA or glutaminyl-tRNA synthetases. The reaction takes place in the presence of glutamine and ATP through an activated phospho-Asp-tRNA(Asn) or phospho-Glu-tRNA(Gln).</text>
</comment>
<dbReference type="NCBIfam" id="NF004014">
    <property type="entry name" value="PRK05477.1-4"/>
    <property type="match status" value="1"/>
</dbReference>
<dbReference type="InterPro" id="IPR014746">
    <property type="entry name" value="Gln_synth/guanido_kin_cat_dom"/>
</dbReference>
<dbReference type="HAMAP" id="MF_00121">
    <property type="entry name" value="GatB"/>
    <property type="match status" value="1"/>
</dbReference>
<evidence type="ECO:0000256" key="8">
    <source>
        <dbReference type="ARBA" id="ARBA00024799"/>
    </source>
</evidence>
<dbReference type="RefSeq" id="WP_380625101.1">
    <property type="nucleotide sequence ID" value="NZ_JBHSDK010000061.1"/>
</dbReference>
<evidence type="ECO:0000313" key="13">
    <source>
        <dbReference type="EMBL" id="MFC4337774.1"/>
    </source>
</evidence>
<evidence type="ECO:0000259" key="12">
    <source>
        <dbReference type="SMART" id="SM00845"/>
    </source>
</evidence>
<comment type="catalytic activity">
    <reaction evidence="10 11">
        <text>L-glutamyl-tRNA(Gln) + L-glutamine + ATP + H2O = L-glutaminyl-tRNA(Gln) + L-glutamate + ADP + phosphate + H(+)</text>
        <dbReference type="Rhea" id="RHEA:17521"/>
        <dbReference type="Rhea" id="RHEA-COMP:9681"/>
        <dbReference type="Rhea" id="RHEA-COMP:9684"/>
        <dbReference type="ChEBI" id="CHEBI:15377"/>
        <dbReference type="ChEBI" id="CHEBI:15378"/>
        <dbReference type="ChEBI" id="CHEBI:29985"/>
        <dbReference type="ChEBI" id="CHEBI:30616"/>
        <dbReference type="ChEBI" id="CHEBI:43474"/>
        <dbReference type="ChEBI" id="CHEBI:58359"/>
        <dbReference type="ChEBI" id="CHEBI:78520"/>
        <dbReference type="ChEBI" id="CHEBI:78521"/>
        <dbReference type="ChEBI" id="CHEBI:456216"/>
    </reaction>
</comment>
<dbReference type="InterPro" id="IPR023168">
    <property type="entry name" value="GatB_Yqey_C_2"/>
</dbReference>
<dbReference type="SMART" id="SM00845">
    <property type="entry name" value="GatB_Yqey"/>
    <property type="match status" value="1"/>
</dbReference>
<dbReference type="SUPFAM" id="SSF55931">
    <property type="entry name" value="Glutamine synthetase/guanido kinase"/>
    <property type="match status" value="1"/>
</dbReference>
<dbReference type="NCBIfam" id="NF004012">
    <property type="entry name" value="PRK05477.1-2"/>
    <property type="match status" value="1"/>
</dbReference>
<evidence type="ECO:0000256" key="3">
    <source>
        <dbReference type="ARBA" id="ARBA00016923"/>
    </source>
</evidence>
<dbReference type="PROSITE" id="PS01234">
    <property type="entry name" value="GATB"/>
    <property type="match status" value="1"/>
</dbReference>
<keyword evidence="6 11" id="KW-0067">ATP-binding</keyword>
<dbReference type="InterPro" id="IPR006075">
    <property type="entry name" value="Asn/Gln-tRNA_Trfase_suB/E_cat"/>
</dbReference>
<keyword evidence="14" id="KW-1185">Reference proteome</keyword>
<dbReference type="PANTHER" id="PTHR11659:SF0">
    <property type="entry name" value="GLUTAMYL-TRNA(GLN) AMIDOTRANSFERASE SUBUNIT B, MITOCHONDRIAL"/>
    <property type="match status" value="1"/>
</dbReference>
<evidence type="ECO:0000256" key="9">
    <source>
        <dbReference type="ARBA" id="ARBA00047380"/>
    </source>
</evidence>
<evidence type="ECO:0000256" key="7">
    <source>
        <dbReference type="ARBA" id="ARBA00022917"/>
    </source>
</evidence>
<dbReference type="InterPro" id="IPR017959">
    <property type="entry name" value="Asn/Gln-tRNA_amidoTrfase_suB/E"/>
</dbReference>